<dbReference type="EMBL" id="CAMKVN010022356">
    <property type="protein sequence ID" value="CAI2199795.1"/>
    <property type="molecule type" value="Genomic_DNA"/>
</dbReference>
<reference evidence="1" key="1">
    <citation type="submission" date="2022-08" db="EMBL/GenBank/DDBJ databases">
        <authorList>
            <person name="Kallberg Y."/>
            <person name="Tangrot J."/>
            <person name="Rosling A."/>
        </authorList>
    </citation>
    <scope>NUCLEOTIDE SEQUENCE</scope>
    <source>
        <strain evidence="1">Wild A</strain>
    </source>
</reference>
<evidence type="ECO:0000313" key="1">
    <source>
        <dbReference type="EMBL" id="CAI2199795.1"/>
    </source>
</evidence>
<feature type="non-terminal residue" evidence="1">
    <location>
        <position position="1"/>
    </location>
</feature>
<dbReference type="Proteomes" id="UP001153678">
    <property type="component" value="Unassembled WGS sequence"/>
</dbReference>
<name>A0A9W4X755_9GLOM</name>
<evidence type="ECO:0000313" key="2">
    <source>
        <dbReference type="Proteomes" id="UP001153678"/>
    </source>
</evidence>
<dbReference type="OrthoDB" id="2437471at2759"/>
<keyword evidence="2" id="KW-1185">Reference proteome</keyword>
<accession>A0A9W4X755</accession>
<comment type="caution">
    <text evidence="1">The sequence shown here is derived from an EMBL/GenBank/DDBJ whole genome shotgun (WGS) entry which is preliminary data.</text>
</comment>
<protein>
    <submittedName>
        <fullName evidence="1">15735_t:CDS:1</fullName>
    </submittedName>
</protein>
<gene>
    <name evidence="1" type="ORF">FWILDA_LOCUS19251</name>
</gene>
<sequence length="100" mass="11835">WFQENLENTAAHEYKYADFPFHYTWNKTQYKWNPRKSATGAIGRLYIVQPSEGERYYLRILLSHIKGATSFNNLKTINGYICKTFKEACIHLDLLQNVNE</sequence>
<organism evidence="1 2">
    <name type="scientific">Funneliformis geosporum</name>
    <dbReference type="NCBI Taxonomy" id="1117311"/>
    <lineage>
        <taxon>Eukaryota</taxon>
        <taxon>Fungi</taxon>
        <taxon>Fungi incertae sedis</taxon>
        <taxon>Mucoromycota</taxon>
        <taxon>Glomeromycotina</taxon>
        <taxon>Glomeromycetes</taxon>
        <taxon>Glomerales</taxon>
        <taxon>Glomeraceae</taxon>
        <taxon>Funneliformis</taxon>
    </lineage>
</organism>
<dbReference type="AlphaFoldDB" id="A0A9W4X755"/>
<proteinExistence type="predicted"/>